<dbReference type="GO" id="GO:0046872">
    <property type="term" value="F:metal ion binding"/>
    <property type="evidence" value="ECO:0007669"/>
    <property type="project" value="UniProtKB-KW"/>
</dbReference>
<dbReference type="Gene3D" id="3.30.540.10">
    <property type="entry name" value="Fructose-1,6-Bisphosphatase, subunit A, domain 1"/>
    <property type="match status" value="1"/>
</dbReference>
<dbReference type="GO" id="GO:0016791">
    <property type="term" value="F:phosphatase activity"/>
    <property type="evidence" value="ECO:0007669"/>
    <property type="project" value="UniProtKB-ARBA"/>
</dbReference>
<sequence length="263" mass="28410">MATISSTPLSDMELNRLTQIANKAADAAAEVVRKYYSNAARFQFREKDGDGPVTCADVEAEQAIVSVILEEFPSHSIYGEKLGWHNRDNALLPDQFIWVLDPIDGTSSFVGKDNCAFGILIGLVYNGKPIIGCIDQPILKLRWVGGSSEGSELQHDAKKAYDSLAKKVGKRLFNGNCIVFGELASGFVDVVVDCTVDPYDFLALVPVVEGAGGVVTDWEGNELLWNASTPVPEGGFKIVATAGKTIHQPCNFCSFTMICLVVS</sequence>
<dbReference type="PANTHER" id="PTHR43200">
    <property type="entry name" value="PHOSPHATASE"/>
    <property type="match status" value="1"/>
</dbReference>
<comment type="caution">
    <text evidence="7">The sequence shown here is derived from an EMBL/GenBank/DDBJ whole genome shotgun (WGS) entry which is preliminary data.</text>
</comment>
<keyword evidence="8" id="KW-1185">Reference proteome</keyword>
<dbReference type="PANTHER" id="PTHR43200:SF6">
    <property type="entry name" value="3'(2'),5'-BISPHOSPHATE NUCLEOTIDASE"/>
    <property type="match status" value="1"/>
</dbReference>
<evidence type="ECO:0000256" key="3">
    <source>
        <dbReference type="ARBA" id="ARBA00022723"/>
    </source>
</evidence>
<gene>
    <name evidence="7" type="ORF">RDI58_002606</name>
</gene>
<comment type="cofactor">
    <cofactor evidence="1 6">
        <name>Mg(2+)</name>
        <dbReference type="ChEBI" id="CHEBI:18420"/>
    </cofactor>
</comment>
<protein>
    <submittedName>
        <fullName evidence="7">Uncharacterized protein</fullName>
    </submittedName>
</protein>
<dbReference type="AlphaFoldDB" id="A0AAN8UG33"/>
<dbReference type="Proteomes" id="UP001371456">
    <property type="component" value="Unassembled WGS sequence"/>
</dbReference>
<dbReference type="EMBL" id="JBANQN010000001">
    <property type="protein sequence ID" value="KAK6804822.1"/>
    <property type="molecule type" value="Genomic_DNA"/>
</dbReference>
<feature type="binding site" evidence="6">
    <location>
        <position position="80"/>
    </location>
    <ligand>
        <name>Mg(2+)</name>
        <dbReference type="ChEBI" id="CHEBI:18420"/>
        <label>1</label>
        <note>catalytic</note>
    </ligand>
</feature>
<dbReference type="Gene3D" id="3.40.190.80">
    <property type="match status" value="1"/>
</dbReference>
<dbReference type="GO" id="GO:0000105">
    <property type="term" value="P:L-histidine biosynthetic process"/>
    <property type="evidence" value="ECO:0007669"/>
    <property type="project" value="TreeGrafter"/>
</dbReference>
<feature type="binding site" evidence="6">
    <location>
        <position position="101"/>
    </location>
    <ligand>
        <name>Mg(2+)</name>
        <dbReference type="ChEBI" id="CHEBI:18420"/>
        <label>1</label>
        <note>catalytic</note>
    </ligand>
</feature>
<feature type="binding site" evidence="6">
    <location>
        <position position="200"/>
    </location>
    <ligand>
        <name>Mg(2+)</name>
        <dbReference type="ChEBI" id="CHEBI:18420"/>
        <label>1</label>
        <note>catalytic</note>
    </ligand>
</feature>
<name>A0AAN8UG33_SOLBU</name>
<keyword evidence="3 6" id="KW-0479">Metal-binding</keyword>
<evidence type="ECO:0000256" key="2">
    <source>
        <dbReference type="ARBA" id="ARBA00009759"/>
    </source>
</evidence>
<organism evidence="7 8">
    <name type="scientific">Solanum bulbocastanum</name>
    <name type="common">Wild potato</name>
    <dbReference type="NCBI Taxonomy" id="147425"/>
    <lineage>
        <taxon>Eukaryota</taxon>
        <taxon>Viridiplantae</taxon>
        <taxon>Streptophyta</taxon>
        <taxon>Embryophyta</taxon>
        <taxon>Tracheophyta</taxon>
        <taxon>Spermatophyta</taxon>
        <taxon>Magnoliopsida</taxon>
        <taxon>eudicotyledons</taxon>
        <taxon>Gunneridae</taxon>
        <taxon>Pentapetalae</taxon>
        <taxon>asterids</taxon>
        <taxon>lamiids</taxon>
        <taxon>Solanales</taxon>
        <taxon>Solanaceae</taxon>
        <taxon>Solanoideae</taxon>
        <taxon>Solaneae</taxon>
        <taxon>Solanum</taxon>
    </lineage>
</organism>
<evidence type="ECO:0000313" key="8">
    <source>
        <dbReference type="Proteomes" id="UP001371456"/>
    </source>
</evidence>
<evidence type="ECO:0000256" key="6">
    <source>
        <dbReference type="PIRSR" id="PIRSR600760-2"/>
    </source>
</evidence>
<keyword evidence="5 6" id="KW-0460">Magnesium</keyword>
<dbReference type="InterPro" id="IPR051090">
    <property type="entry name" value="Inositol_monoP_superfamily"/>
</dbReference>
<evidence type="ECO:0000256" key="1">
    <source>
        <dbReference type="ARBA" id="ARBA00001946"/>
    </source>
</evidence>
<dbReference type="PRINTS" id="PR00377">
    <property type="entry name" value="IMPHPHTASES"/>
</dbReference>
<evidence type="ECO:0000313" key="7">
    <source>
        <dbReference type="EMBL" id="KAK6804822.1"/>
    </source>
</evidence>
<feature type="binding site" evidence="6">
    <location>
        <position position="104"/>
    </location>
    <ligand>
        <name>Mg(2+)</name>
        <dbReference type="ChEBI" id="CHEBI:18420"/>
        <label>1</label>
        <note>catalytic</note>
    </ligand>
</feature>
<comment type="similarity">
    <text evidence="2">Belongs to the inositol monophosphatase superfamily.</text>
</comment>
<evidence type="ECO:0000256" key="4">
    <source>
        <dbReference type="ARBA" id="ARBA00022801"/>
    </source>
</evidence>
<evidence type="ECO:0000256" key="5">
    <source>
        <dbReference type="ARBA" id="ARBA00022842"/>
    </source>
</evidence>
<reference evidence="7 8" key="1">
    <citation type="submission" date="2024-02" db="EMBL/GenBank/DDBJ databases">
        <title>de novo genome assembly of Solanum bulbocastanum strain 11H21.</title>
        <authorList>
            <person name="Hosaka A.J."/>
        </authorList>
    </citation>
    <scope>NUCLEOTIDE SEQUENCE [LARGE SCALE GENOMIC DNA]</scope>
    <source>
        <tissue evidence="7">Young leaves</tissue>
    </source>
</reference>
<dbReference type="Pfam" id="PF00459">
    <property type="entry name" value="Inositol_P"/>
    <property type="match status" value="1"/>
</dbReference>
<proteinExistence type="inferred from homology"/>
<keyword evidence="4" id="KW-0378">Hydrolase</keyword>
<dbReference type="InterPro" id="IPR000760">
    <property type="entry name" value="Inositol_monophosphatase-like"/>
</dbReference>
<accession>A0AAN8UG33</accession>
<dbReference type="SUPFAM" id="SSF56655">
    <property type="entry name" value="Carbohydrate phosphatase"/>
    <property type="match status" value="1"/>
</dbReference>
<feature type="binding site" evidence="6">
    <location>
        <position position="103"/>
    </location>
    <ligand>
        <name>Mg(2+)</name>
        <dbReference type="ChEBI" id="CHEBI:18420"/>
        <label>1</label>
        <note>catalytic</note>
    </ligand>
</feature>